<keyword evidence="3" id="KW-0804">Transcription</keyword>
<protein>
    <submittedName>
        <fullName evidence="5">GntR family transcriptional regulator</fullName>
    </submittedName>
</protein>
<dbReference type="SMART" id="SM00345">
    <property type="entry name" value="HTH_GNTR"/>
    <property type="match status" value="2"/>
</dbReference>
<dbReference type="PANTHER" id="PTHR44846">
    <property type="entry name" value="MANNOSYL-D-GLYCERATE TRANSPORT/METABOLISM SYSTEM REPRESSOR MNGR-RELATED"/>
    <property type="match status" value="1"/>
</dbReference>
<dbReference type="SUPFAM" id="SSF46785">
    <property type="entry name" value="Winged helix' DNA-binding domain"/>
    <property type="match status" value="2"/>
</dbReference>
<evidence type="ECO:0000256" key="2">
    <source>
        <dbReference type="ARBA" id="ARBA00023125"/>
    </source>
</evidence>
<reference evidence="6" key="2">
    <citation type="submission" date="2016-04" db="EMBL/GenBank/DDBJ databases">
        <title>Planomonospora sphaerica JCM9374 whole genome shotgun sequence.</title>
        <authorList>
            <person name="Suzuki T."/>
            <person name="Dohra H."/>
            <person name="Kodani S."/>
        </authorList>
    </citation>
    <scope>NUCLEOTIDE SEQUENCE [LARGE SCALE GENOMIC DNA]</scope>
    <source>
        <strain evidence="6">JCM 9374</strain>
    </source>
</reference>
<dbReference type="AlphaFoldDB" id="A0A171DMN0"/>
<keyword evidence="6" id="KW-1185">Reference proteome</keyword>
<feature type="domain" description="HTH gntR-type" evidence="4">
    <location>
        <begin position="12"/>
        <end position="80"/>
    </location>
</feature>
<evidence type="ECO:0000313" key="5">
    <source>
        <dbReference type="EMBL" id="GAT70258.1"/>
    </source>
</evidence>
<dbReference type="GO" id="GO:0003700">
    <property type="term" value="F:DNA-binding transcription factor activity"/>
    <property type="evidence" value="ECO:0007669"/>
    <property type="project" value="InterPro"/>
</dbReference>
<keyword evidence="2" id="KW-0238">DNA-binding</keyword>
<dbReference type="Pfam" id="PF00392">
    <property type="entry name" value="GntR"/>
    <property type="match status" value="2"/>
</dbReference>
<feature type="domain" description="HTH gntR-type" evidence="4">
    <location>
        <begin position="86"/>
        <end position="154"/>
    </location>
</feature>
<dbReference type="InterPro" id="IPR050679">
    <property type="entry name" value="Bact_HTH_transcr_reg"/>
</dbReference>
<dbReference type="CDD" id="cd07377">
    <property type="entry name" value="WHTH_GntR"/>
    <property type="match status" value="2"/>
</dbReference>
<proteinExistence type="predicted"/>
<organism evidence="5 6">
    <name type="scientific">Planomonospora sphaerica</name>
    <dbReference type="NCBI Taxonomy" id="161355"/>
    <lineage>
        <taxon>Bacteria</taxon>
        <taxon>Bacillati</taxon>
        <taxon>Actinomycetota</taxon>
        <taxon>Actinomycetes</taxon>
        <taxon>Streptosporangiales</taxon>
        <taxon>Streptosporangiaceae</taxon>
        <taxon>Planomonospora</taxon>
    </lineage>
</organism>
<evidence type="ECO:0000256" key="1">
    <source>
        <dbReference type="ARBA" id="ARBA00023015"/>
    </source>
</evidence>
<reference evidence="5 6" key="1">
    <citation type="journal article" date="2016" name="Genome Announc.">
        <title>Draft Genome Sequence of Planomonospora sphaerica JCM9374, a Rare Actinomycete.</title>
        <authorList>
            <person name="Dohra H."/>
            <person name="Suzuki T."/>
            <person name="Inoue Y."/>
            <person name="Kodani S."/>
        </authorList>
    </citation>
    <scope>NUCLEOTIDE SEQUENCE [LARGE SCALE GENOMIC DNA]</scope>
    <source>
        <strain evidence="5 6">JCM 9374</strain>
    </source>
</reference>
<keyword evidence="1" id="KW-0805">Transcription regulation</keyword>
<dbReference type="InterPro" id="IPR000524">
    <property type="entry name" value="Tscrpt_reg_HTH_GntR"/>
</dbReference>
<dbReference type="Proteomes" id="UP000077701">
    <property type="component" value="Unassembled WGS sequence"/>
</dbReference>
<dbReference type="InterPro" id="IPR036388">
    <property type="entry name" value="WH-like_DNA-bd_sf"/>
</dbReference>
<dbReference type="PRINTS" id="PR00035">
    <property type="entry name" value="HTHGNTR"/>
</dbReference>
<gene>
    <name evidence="5" type="ORF">PS9374_05938</name>
</gene>
<evidence type="ECO:0000259" key="4">
    <source>
        <dbReference type="PROSITE" id="PS50949"/>
    </source>
</evidence>
<dbReference type="PROSITE" id="PS50949">
    <property type="entry name" value="HTH_GNTR"/>
    <property type="match status" value="2"/>
</dbReference>
<evidence type="ECO:0000256" key="3">
    <source>
        <dbReference type="ARBA" id="ARBA00023163"/>
    </source>
</evidence>
<evidence type="ECO:0000313" key="6">
    <source>
        <dbReference type="Proteomes" id="UP000077701"/>
    </source>
</evidence>
<dbReference type="GO" id="GO:0045892">
    <property type="term" value="P:negative regulation of DNA-templated transcription"/>
    <property type="evidence" value="ECO:0007669"/>
    <property type="project" value="TreeGrafter"/>
</dbReference>
<name>A0A171DMN0_9ACTN</name>
<dbReference type="InterPro" id="IPR036390">
    <property type="entry name" value="WH_DNA-bd_sf"/>
</dbReference>
<dbReference type="EMBL" id="BDCX01000016">
    <property type="protein sequence ID" value="GAT70258.1"/>
    <property type="molecule type" value="Genomic_DNA"/>
</dbReference>
<comment type="caution">
    <text evidence="5">The sequence shown here is derived from an EMBL/GenBank/DDBJ whole genome shotgun (WGS) entry which is preliminary data.</text>
</comment>
<dbReference type="GO" id="GO:0003677">
    <property type="term" value="F:DNA binding"/>
    <property type="evidence" value="ECO:0007669"/>
    <property type="project" value="UniProtKB-KW"/>
</dbReference>
<accession>A0A171DMN0</accession>
<dbReference type="RefSeq" id="WP_068902317.1">
    <property type="nucleotide sequence ID" value="NZ_BDCX01000016.1"/>
</dbReference>
<dbReference type="PANTHER" id="PTHR44846:SF17">
    <property type="entry name" value="GNTR-FAMILY TRANSCRIPTIONAL REGULATOR"/>
    <property type="match status" value="1"/>
</dbReference>
<sequence length="156" mass="17062">MPEHESRWLTGGRVYRQLADRLRAQITAGAYPPGSALPSETALSTQFRVARTTARRGLAVLENEGLIVTLPGKGRVVAGDGHAAAAYRYQVIARDLREQIHAGTLTAGAALPSEHVLRRRYGASRNTVRRALADLEREGLITTEHGKGRFVRPDQD</sequence>
<dbReference type="Gene3D" id="1.10.10.10">
    <property type="entry name" value="Winged helix-like DNA-binding domain superfamily/Winged helix DNA-binding domain"/>
    <property type="match status" value="2"/>
</dbReference>
<dbReference type="OrthoDB" id="3532720at2"/>
<dbReference type="STRING" id="161355.PS9374_05938"/>